<dbReference type="PANTHER" id="PTHR11228">
    <property type="entry name" value="RADICAL SAM DOMAIN PROTEIN"/>
    <property type="match status" value="1"/>
</dbReference>
<dbReference type="GO" id="GO:0003824">
    <property type="term" value="F:catalytic activity"/>
    <property type="evidence" value="ECO:0007669"/>
    <property type="project" value="InterPro"/>
</dbReference>
<keyword evidence="2" id="KW-0004">4Fe-4S</keyword>
<dbReference type="SFLD" id="SFLDS00029">
    <property type="entry name" value="Radical_SAM"/>
    <property type="match status" value="1"/>
</dbReference>
<dbReference type="GO" id="GO:0046872">
    <property type="term" value="F:metal ion binding"/>
    <property type="evidence" value="ECO:0007669"/>
    <property type="project" value="UniProtKB-KW"/>
</dbReference>
<evidence type="ECO:0000256" key="5">
    <source>
        <dbReference type="ARBA" id="ARBA00023004"/>
    </source>
</evidence>
<sequence length="359" mass="40924">MYLTFDEQAFLTDCPATPLSHLENDGKYLMSEGPYQVTIYITRECNLNCTHCYISAGSPLNDELNKDEWKLVINKLNDIGTNVLYILGGEPLLKHGIFDIISYSTSLGLYTSLSSNGTVITKGVSKKLKESNINEIQISIDGPNEEINSLIRGKNSFKLAIEGVKNLINENIPTSLSYVITEKNKDYIEDMIKIAEELNVKSINFSPVQQFGRAKINNVLLKRESAIQVYNKLRLLNKKYKIKITTNGFRFFIDNLFDVYLSLKNKINNYYSCPAGRSRFIIDANGDIYGCELLINPLFKEGNALKDDLREIWKKGFTRFRNKWYMEKEECKSCSINSLCQGGCFARAFNSKKDINCPF</sequence>
<dbReference type="Proteomes" id="UP000010469">
    <property type="component" value="Chromosome"/>
</dbReference>
<dbReference type="PANTHER" id="PTHR11228:SF7">
    <property type="entry name" value="PQQA PEPTIDE CYCLASE"/>
    <property type="match status" value="1"/>
</dbReference>
<dbReference type="HOGENOM" id="CLU_009273_4_1_2"/>
<dbReference type="eggNOG" id="arCOG00940">
    <property type="taxonomic scope" value="Archaea"/>
</dbReference>
<gene>
    <name evidence="8" type="ordered locus">Calag_0979</name>
</gene>
<dbReference type="InterPro" id="IPR007197">
    <property type="entry name" value="rSAM"/>
</dbReference>
<dbReference type="InterPro" id="IPR013785">
    <property type="entry name" value="Aldolase_TIM"/>
</dbReference>
<dbReference type="SMART" id="SM00729">
    <property type="entry name" value="Elp3"/>
    <property type="match status" value="1"/>
</dbReference>
<dbReference type="InterPro" id="IPR006638">
    <property type="entry name" value="Elp3/MiaA/NifB-like_rSAM"/>
</dbReference>
<evidence type="ECO:0000256" key="6">
    <source>
        <dbReference type="ARBA" id="ARBA00023014"/>
    </source>
</evidence>
<evidence type="ECO:0000256" key="3">
    <source>
        <dbReference type="ARBA" id="ARBA00022691"/>
    </source>
</evidence>
<feature type="domain" description="Radical SAM core" evidence="7">
    <location>
        <begin position="31"/>
        <end position="243"/>
    </location>
</feature>
<keyword evidence="4" id="KW-0479">Metal-binding</keyword>
<protein>
    <submittedName>
        <fullName evidence="8">Radical SAM additional 4Fe4S-binding domain protein</fullName>
    </submittedName>
</protein>
<dbReference type="EMBL" id="CP003378">
    <property type="protein sequence ID" value="AFZ70702.1"/>
    <property type="molecule type" value="Genomic_DNA"/>
</dbReference>
<keyword evidence="5" id="KW-0408">Iron</keyword>
<dbReference type="InterPro" id="IPR023885">
    <property type="entry name" value="4Fe4S-binding_SPASM_dom"/>
</dbReference>
<dbReference type="SFLD" id="SFLDG01067">
    <property type="entry name" value="SPASM/twitch_domain_containing"/>
    <property type="match status" value="1"/>
</dbReference>
<dbReference type="InterPro" id="IPR050377">
    <property type="entry name" value="Radical_SAM_PqqE_MftC-like"/>
</dbReference>
<dbReference type="OrthoDB" id="5620at2157"/>
<reference evidence="9" key="1">
    <citation type="submission" date="2012-03" db="EMBL/GenBank/DDBJ databases">
        <title>Complete genome of Caldisphaera lagunensis DSM 15908.</title>
        <authorList>
            <person name="Lucas S."/>
            <person name="Copeland A."/>
            <person name="Lapidus A."/>
            <person name="Glavina del Rio T."/>
            <person name="Dalin E."/>
            <person name="Tice H."/>
            <person name="Bruce D."/>
            <person name="Goodwin L."/>
            <person name="Pitluck S."/>
            <person name="Peters L."/>
            <person name="Mikhailova N."/>
            <person name="Teshima H."/>
            <person name="Kyrpides N."/>
            <person name="Mavromatis K."/>
            <person name="Ivanova N."/>
            <person name="Brettin T."/>
            <person name="Detter J.C."/>
            <person name="Han C."/>
            <person name="Larimer F."/>
            <person name="Land M."/>
            <person name="Hauser L."/>
            <person name="Markowitz V."/>
            <person name="Cheng J.-F."/>
            <person name="Hugenholtz P."/>
            <person name="Woyke T."/>
            <person name="Wu D."/>
            <person name="Spring S."/>
            <person name="Schroeder M."/>
            <person name="Brambilla E."/>
            <person name="Klenk H.-P."/>
            <person name="Eisen J.A."/>
        </authorList>
    </citation>
    <scope>NUCLEOTIDE SEQUENCE [LARGE SCALE GENOMIC DNA]</scope>
    <source>
        <strain evidence="9">DSM 15908 / JCM 11604 / IC-154</strain>
    </source>
</reference>
<evidence type="ECO:0000256" key="1">
    <source>
        <dbReference type="ARBA" id="ARBA00001966"/>
    </source>
</evidence>
<evidence type="ECO:0000259" key="7">
    <source>
        <dbReference type="PROSITE" id="PS51918"/>
    </source>
</evidence>
<accession>L0AC46</accession>
<evidence type="ECO:0000256" key="2">
    <source>
        <dbReference type="ARBA" id="ARBA00022485"/>
    </source>
</evidence>
<dbReference type="RefSeq" id="WP_015232599.1">
    <property type="nucleotide sequence ID" value="NC_019791.1"/>
</dbReference>
<dbReference type="KEGG" id="clg:Calag_0979"/>
<dbReference type="AlphaFoldDB" id="L0AC46"/>
<dbReference type="NCBIfam" id="TIGR04085">
    <property type="entry name" value="rSAM_more_4Fe4S"/>
    <property type="match status" value="1"/>
</dbReference>
<dbReference type="GeneID" id="14212239"/>
<evidence type="ECO:0000313" key="8">
    <source>
        <dbReference type="EMBL" id="AFZ70702.1"/>
    </source>
</evidence>
<organism evidence="8 9">
    <name type="scientific">Caldisphaera lagunensis (strain DSM 15908 / JCM 11604 / ANMR 0165 / IC-154)</name>
    <dbReference type="NCBI Taxonomy" id="1056495"/>
    <lineage>
        <taxon>Archaea</taxon>
        <taxon>Thermoproteota</taxon>
        <taxon>Thermoprotei</taxon>
        <taxon>Acidilobales</taxon>
        <taxon>Caldisphaeraceae</taxon>
        <taxon>Caldisphaera</taxon>
    </lineage>
</organism>
<dbReference type="SUPFAM" id="SSF102114">
    <property type="entry name" value="Radical SAM enzymes"/>
    <property type="match status" value="1"/>
</dbReference>
<dbReference type="SFLD" id="SFLDG01386">
    <property type="entry name" value="main_SPASM_domain-containing"/>
    <property type="match status" value="1"/>
</dbReference>
<comment type="cofactor">
    <cofactor evidence="1">
        <name>[4Fe-4S] cluster</name>
        <dbReference type="ChEBI" id="CHEBI:49883"/>
    </cofactor>
</comment>
<dbReference type="Pfam" id="PF13186">
    <property type="entry name" value="SPASM"/>
    <property type="match status" value="1"/>
</dbReference>
<evidence type="ECO:0000256" key="4">
    <source>
        <dbReference type="ARBA" id="ARBA00022723"/>
    </source>
</evidence>
<dbReference type="GO" id="GO:0051539">
    <property type="term" value="F:4 iron, 4 sulfur cluster binding"/>
    <property type="evidence" value="ECO:0007669"/>
    <property type="project" value="UniProtKB-KW"/>
</dbReference>
<dbReference type="PROSITE" id="PS51918">
    <property type="entry name" value="RADICAL_SAM"/>
    <property type="match status" value="1"/>
</dbReference>
<evidence type="ECO:0000313" key="9">
    <source>
        <dbReference type="Proteomes" id="UP000010469"/>
    </source>
</evidence>
<keyword evidence="9" id="KW-1185">Reference proteome</keyword>
<dbReference type="Gene3D" id="3.20.20.70">
    <property type="entry name" value="Aldolase class I"/>
    <property type="match status" value="1"/>
</dbReference>
<dbReference type="PIRSF" id="PIRSF037420">
    <property type="entry name" value="PQQ_syn_pqqE"/>
    <property type="match status" value="1"/>
</dbReference>
<dbReference type="InterPro" id="IPR058240">
    <property type="entry name" value="rSAM_sf"/>
</dbReference>
<keyword evidence="3" id="KW-0949">S-adenosyl-L-methionine</keyword>
<dbReference type="CDD" id="cd01335">
    <property type="entry name" value="Radical_SAM"/>
    <property type="match status" value="1"/>
</dbReference>
<keyword evidence="6" id="KW-0411">Iron-sulfur</keyword>
<dbReference type="InterPro" id="IPR017200">
    <property type="entry name" value="PqqE-like"/>
</dbReference>
<name>L0AC46_CALLD</name>
<dbReference type="InParanoid" id="L0AC46"/>
<proteinExistence type="predicted"/>
<dbReference type="STRING" id="1056495.Calag_0979"/>
<dbReference type="Pfam" id="PF04055">
    <property type="entry name" value="Radical_SAM"/>
    <property type="match status" value="1"/>
</dbReference>